<dbReference type="InterPro" id="IPR040259">
    <property type="entry name" value="Mesogenin/MesP"/>
</dbReference>
<evidence type="ECO:0000256" key="2">
    <source>
        <dbReference type="ARBA" id="ARBA00023015"/>
    </source>
</evidence>
<dbReference type="GO" id="GO:0001707">
    <property type="term" value="P:mesoderm formation"/>
    <property type="evidence" value="ECO:0007669"/>
    <property type="project" value="TreeGrafter"/>
</dbReference>
<dbReference type="PANTHER" id="PTHR20937">
    <property type="entry name" value="IP14615P"/>
    <property type="match status" value="1"/>
</dbReference>
<keyword evidence="4" id="KW-0804">Transcription</keyword>
<feature type="region of interest" description="Disordered" evidence="6">
    <location>
        <begin position="171"/>
        <end position="191"/>
    </location>
</feature>
<feature type="compositionally biased region" description="Polar residues" evidence="6">
    <location>
        <begin position="175"/>
        <end position="184"/>
    </location>
</feature>
<evidence type="ECO:0000256" key="4">
    <source>
        <dbReference type="ARBA" id="ARBA00023163"/>
    </source>
</evidence>
<dbReference type="InterPro" id="IPR036638">
    <property type="entry name" value="HLH_DNA-bd_sf"/>
</dbReference>
<keyword evidence="2" id="KW-0805">Transcription regulation</keyword>
<dbReference type="Pfam" id="PF00010">
    <property type="entry name" value="HLH"/>
    <property type="match status" value="1"/>
</dbReference>
<dbReference type="GO" id="GO:0046983">
    <property type="term" value="F:protein dimerization activity"/>
    <property type="evidence" value="ECO:0007669"/>
    <property type="project" value="InterPro"/>
</dbReference>
<dbReference type="InterPro" id="IPR011598">
    <property type="entry name" value="bHLH_dom"/>
</dbReference>
<evidence type="ECO:0000259" key="7">
    <source>
        <dbReference type="Pfam" id="PF00010"/>
    </source>
</evidence>
<evidence type="ECO:0000313" key="8">
    <source>
        <dbReference type="EMBL" id="CAD7577395.1"/>
    </source>
</evidence>
<name>A0A7R9PBU2_TIMCA</name>
<dbReference type="GO" id="GO:0000981">
    <property type="term" value="F:DNA-binding transcription factor activity, RNA polymerase II-specific"/>
    <property type="evidence" value="ECO:0007669"/>
    <property type="project" value="TreeGrafter"/>
</dbReference>
<evidence type="ECO:0000256" key="3">
    <source>
        <dbReference type="ARBA" id="ARBA00023125"/>
    </source>
</evidence>
<gene>
    <name evidence="8" type="ORF">TCMB3V08_LOCUS9946</name>
</gene>
<protein>
    <submittedName>
        <fullName evidence="8">(California timema) hypothetical protein</fullName>
    </submittedName>
</protein>
<evidence type="ECO:0000256" key="5">
    <source>
        <dbReference type="ARBA" id="ARBA00023242"/>
    </source>
</evidence>
<dbReference type="SUPFAM" id="SSF47459">
    <property type="entry name" value="HLH, helix-loop-helix DNA-binding domain"/>
    <property type="match status" value="1"/>
</dbReference>
<keyword evidence="3" id="KW-0238">DNA-binding</keyword>
<dbReference type="GO" id="GO:0000978">
    <property type="term" value="F:RNA polymerase II cis-regulatory region sequence-specific DNA binding"/>
    <property type="evidence" value="ECO:0007669"/>
    <property type="project" value="TreeGrafter"/>
</dbReference>
<dbReference type="Gene3D" id="4.10.280.10">
    <property type="entry name" value="Helix-loop-helix DNA-binding domain"/>
    <property type="match status" value="1"/>
</dbReference>
<dbReference type="GO" id="GO:0005634">
    <property type="term" value="C:nucleus"/>
    <property type="evidence" value="ECO:0007669"/>
    <property type="project" value="TreeGrafter"/>
</dbReference>
<evidence type="ECO:0000256" key="1">
    <source>
        <dbReference type="ARBA" id="ARBA00022473"/>
    </source>
</evidence>
<evidence type="ECO:0000256" key="6">
    <source>
        <dbReference type="SAM" id="MobiDB-lite"/>
    </source>
</evidence>
<dbReference type="EMBL" id="OE185558">
    <property type="protein sequence ID" value="CAD7577395.1"/>
    <property type="molecule type" value="Genomic_DNA"/>
</dbReference>
<dbReference type="AlphaFoldDB" id="A0A7R9PBU2"/>
<proteinExistence type="predicted"/>
<feature type="domain" description="BHLH" evidence="7">
    <location>
        <begin position="136"/>
        <end position="178"/>
    </location>
</feature>
<accession>A0A7R9PBU2</accession>
<organism evidence="8">
    <name type="scientific">Timema californicum</name>
    <name type="common">California timema</name>
    <name type="synonym">Walking stick</name>
    <dbReference type="NCBI Taxonomy" id="61474"/>
    <lineage>
        <taxon>Eukaryota</taxon>
        <taxon>Metazoa</taxon>
        <taxon>Ecdysozoa</taxon>
        <taxon>Arthropoda</taxon>
        <taxon>Hexapoda</taxon>
        <taxon>Insecta</taxon>
        <taxon>Pterygota</taxon>
        <taxon>Neoptera</taxon>
        <taxon>Polyneoptera</taxon>
        <taxon>Phasmatodea</taxon>
        <taxon>Timematodea</taxon>
        <taxon>Timematoidea</taxon>
        <taxon>Timematidae</taxon>
        <taxon>Timema</taxon>
    </lineage>
</organism>
<sequence length="226" mass="25866">MSRVAEAAADGVGIIVQYIFLKFNVSTSVAISQFMKKLQNSLYGTVRFTVPVAWCLTVVRCVHMKGVGRKVELQVQYIFLKFNVSTSVAISQFMKKLQNSLYGTVRFTVPVAWCLTVVRCVHMKGVGRKVELQDYKKSACDRERTRMRDMNRAYGLLGEKLQACKPPGKKLSKIESLSHNSSTQRRNKRKVNSFEEQVLEHLKASDVYTEDDDEFFLLWIHTLSKI</sequence>
<dbReference type="PANTHER" id="PTHR20937:SF3">
    <property type="entry name" value="IP14615P"/>
    <property type="match status" value="1"/>
</dbReference>
<reference evidence="8" key="1">
    <citation type="submission" date="2020-11" db="EMBL/GenBank/DDBJ databases">
        <authorList>
            <person name="Tran Van P."/>
        </authorList>
    </citation>
    <scope>NUCLEOTIDE SEQUENCE</scope>
</reference>
<keyword evidence="1" id="KW-0217">Developmental protein</keyword>
<keyword evidence="5" id="KW-0539">Nucleus</keyword>